<accession>A0A329R4C7</accession>
<dbReference type="EMBL" id="QEVW01000003">
    <property type="protein sequence ID" value="RAW18382.1"/>
    <property type="molecule type" value="Genomic_DNA"/>
</dbReference>
<proteinExistence type="predicted"/>
<name>A0A329R4C7_9BACL</name>
<dbReference type="Proteomes" id="UP000250642">
    <property type="component" value="Unassembled WGS sequence"/>
</dbReference>
<reference evidence="1 2" key="1">
    <citation type="submission" date="2018-04" db="EMBL/GenBank/DDBJ databases">
        <title>Paenibacillus taichungensis Genome sequencing and assembly.</title>
        <authorList>
            <person name="Xu J."/>
            <person name="Rensing C."/>
            <person name="Mazhar H.S."/>
        </authorList>
    </citation>
    <scope>NUCLEOTIDE SEQUENCE [LARGE SCALE GENOMIC DNA]</scope>
    <source>
        <strain evidence="1 2">NC1</strain>
    </source>
</reference>
<evidence type="ECO:0000313" key="2">
    <source>
        <dbReference type="Proteomes" id="UP000250642"/>
    </source>
</evidence>
<organism evidence="1 2">
    <name type="scientific">Paenibacillus taichungensis</name>
    <dbReference type="NCBI Taxonomy" id="484184"/>
    <lineage>
        <taxon>Bacteria</taxon>
        <taxon>Bacillati</taxon>
        <taxon>Bacillota</taxon>
        <taxon>Bacilli</taxon>
        <taxon>Bacillales</taxon>
        <taxon>Paenibacillaceae</taxon>
        <taxon>Paenibacillus</taxon>
    </lineage>
</organism>
<gene>
    <name evidence="1" type="ORF">DC345_04390</name>
</gene>
<sequence length="81" mass="9826">MHLFTIFLLIFFLKSCGIQIMNKQKKPSIEKNLMCPNDEKFHTKKLIIFILSRFSHFFADIYHLNTFISQRQTMVNFFIFM</sequence>
<protein>
    <submittedName>
        <fullName evidence="1">Uncharacterized protein</fullName>
    </submittedName>
</protein>
<evidence type="ECO:0000313" key="1">
    <source>
        <dbReference type="EMBL" id="RAW18382.1"/>
    </source>
</evidence>
<comment type="caution">
    <text evidence="1">The sequence shown here is derived from an EMBL/GenBank/DDBJ whole genome shotgun (WGS) entry which is preliminary data.</text>
</comment>
<dbReference type="AlphaFoldDB" id="A0A329R4C7"/>